<feature type="domain" description="ABC transporter" evidence="10">
    <location>
        <begin position="334"/>
        <end position="548"/>
    </location>
</feature>
<evidence type="ECO:0000256" key="1">
    <source>
        <dbReference type="ARBA" id="ARBA00004141"/>
    </source>
</evidence>
<evidence type="ECO:0000313" key="13">
    <source>
        <dbReference type="Proteomes" id="UP001645859"/>
    </source>
</evidence>
<accession>A0ABS1SFF1</accession>
<protein>
    <submittedName>
        <fullName evidence="12">ATP-binding cassette domain-containing protein</fullName>
    </submittedName>
</protein>
<dbReference type="Pfam" id="PF00005">
    <property type="entry name" value="ABC_tran"/>
    <property type="match status" value="1"/>
</dbReference>
<keyword evidence="4" id="KW-0547">Nucleotide-binding</keyword>
<dbReference type="InterPro" id="IPR035906">
    <property type="entry name" value="MetI-like_sf"/>
</dbReference>
<comment type="similarity">
    <text evidence="8">Belongs to the binding-protein-dependent transport system permease family.</text>
</comment>
<dbReference type="SUPFAM" id="SSF52540">
    <property type="entry name" value="P-loop containing nucleoside triphosphate hydrolases"/>
    <property type="match status" value="1"/>
</dbReference>
<keyword evidence="13" id="KW-1185">Reference proteome</keyword>
<dbReference type="SUPFAM" id="SSF161098">
    <property type="entry name" value="MetI-like"/>
    <property type="match status" value="1"/>
</dbReference>
<dbReference type="InterPro" id="IPR003593">
    <property type="entry name" value="AAA+_ATPase"/>
</dbReference>
<keyword evidence="5 12" id="KW-0067">ATP-binding</keyword>
<dbReference type="PROSITE" id="PS50928">
    <property type="entry name" value="ABC_TM1"/>
    <property type="match status" value="1"/>
</dbReference>
<dbReference type="InterPro" id="IPR027417">
    <property type="entry name" value="P-loop_NTPase"/>
</dbReference>
<dbReference type="InterPro" id="IPR000515">
    <property type="entry name" value="MetI-like"/>
</dbReference>
<sequence length="574" mass="60295">MGCAGRVRSAPGGGTVLQHTPHALAGERRRRAARGELLPAVIPRRSPCAGNPRSGFPAPWIWSFASVLVLGLVWWITARALPAIVLPGLGATAAAVGGLLREPDTYAALGESLTTFAGGLLVAAVLGGALGLLAGLSDAARAALAPLIAILNAVPSVAWMGLAMIWFGLGAGPTVFLVVVTSAPILAAALQHAVRDRDPGFDELADAFELPRTTRFRHVTLPPLLSSARAALLAMAGLGWKLTVMGEFLTASRGLGEQLVVAKAHMQTDRVIAITVVLVCTWVVIEGGIRLLTGLRGTGHRSTPDAARVRPSSRGCGGPERPEPSRAPAQPDAIACREVSLAHGERLFAEHLSFSAAPGSITAILGASGIGKSSLLRVLGGTARPAHGTVERAPDTRTAWVFQEDRLLPWRTLEHNVALFAGVSSDAARAQLAALGLADAAHRRPAELSGGMRQRGALARGFLRDSGLLLLDEPFAGLDVRRRRALIHDVQAMQRERPRTIVFVTHDVDDALALADRALVLGGAPVARITEQLDLRHLGRDRALDDPALTAPRRALLAALLHTSDALPTPQSQL</sequence>
<comment type="subcellular location">
    <subcellularLocation>
        <location evidence="8">Cell membrane</location>
        <topology evidence="8">Multi-pass membrane protein</topology>
    </subcellularLocation>
    <subcellularLocation>
        <location evidence="1">Membrane</location>
        <topology evidence="1">Multi-pass membrane protein</topology>
    </subcellularLocation>
</comment>
<dbReference type="EMBL" id="QYAC01000004">
    <property type="protein sequence ID" value="MBL3679279.1"/>
    <property type="molecule type" value="Genomic_DNA"/>
</dbReference>
<dbReference type="SMART" id="SM00382">
    <property type="entry name" value="AAA"/>
    <property type="match status" value="1"/>
</dbReference>
<organism evidence="12 13">
    <name type="scientific">Leucobacter chromiireducens subsp. solipictus</name>
    <dbReference type="NCBI Taxonomy" id="398235"/>
    <lineage>
        <taxon>Bacteria</taxon>
        <taxon>Bacillati</taxon>
        <taxon>Actinomycetota</taxon>
        <taxon>Actinomycetes</taxon>
        <taxon>Micrococcales</taxon>
        <taxon>Microbacteriaceae</taxon>
        <taxon>Leucobacter</taxon>
    </lineage>
</organism>
<dbReference type="Gene3D" id="1.10.3720.10">
    <property type="entry name" value="MetI-like"/>
    <property type="match status" value="1"/>
</dbReference>
<comment type="caution">
    <text evidence="12">The sequence shown here is derived from an EMBL/GenBank/DDBJ whole genome shotgun (WGS) entry which is preliminary data.</text>
</comment>
<reference evidence="12 13" key="1">
    <citation type="submission" date="2018-09" db="EMBL/GenBank/DDBJ databases">
        <title>Comparative genomics of Leucobacter spp.</title>
        <authorList>
            <person name="Reis A.C."/>
            <person name="Kolvenbach B.A."/>
            <person name="Corvini P.F.X."/>
            <person name="Nunes O.C."/>
        </authorList>
    </citation>
    <scope>NUCLEOTIDE SEQUENCE [LARGE SCALE GENOMIC DNA]</scope>
    <source>
        <strain evidence="12 13">TAN 31504</strain>
    </source>
</reference>
<dbReference type="Pfam" id="PF00528">
    <property type="entry name" value="BPD_transp_1"/>
    <property type="match status" value="1"/>
</dbReference>
<evidence type="ECO:0000256" key="4">
    <source>
        <dbReference type="ARBA" id="ARBA00022741"/>
    </source>
</evidence>
<evidence type="ECO:0000256" key="2">
    <source>
        <dbReference type="ARBA" id="ARBA00022448"/>
    </source>
</evidence>
<dbReference type="CDD" id="cd06261">
    <property type="entry name" value="TM_PBP2"/>
    <property type="match status" value="1"/>
</dbReference>
<keyword evidence="3 8" id="KW-0812">Transmembrane</keyword>
<evidence type="ECO:0000256" key="6">
    <source>
        <dbReference type="ARBA" id="ARBA00022989"/>
    </source>
</evidence>
<evidence type="ECO:0000256" key="5">
    <source>
        <dbReference type="ARBA" id="ARBA00022840"/>
    </source>
</evidence>
<keyword evidence="7 8" id="KW-0472">Membrane</keyword>
<feature type="transmembrane region" description="Helical" evidence="8">
    <location>
        <begin position="84"/>
        <end position="101"/>
    </location>
</feature>
<dbReference type="PANTHER" id="PTHR42788:SF19">
    <property type="entry name" value="ALIPHATIC SULFONATES IMPORT ATP-BINDING PROTEIN SSUB 2"/>
    <property type="match status" value="1"/>
</dbReference>
<evidence type="ECO:0000259" key="10">
    <source>
        <dbReference type="PROSITE" id="PS50893"/>
    </source>
</evidence>
<evidence type="ECO:0000256" key="8">
    <source>
        <dbReference type="RuleBase" id="RU363032"/>
    </source>
</evidence>
<dbReference type="InterPro" id="IPR050166">
    <property type="entry name" value="ABC_transporter_ATP-bind"/>
</dbReference>
<keyword evidence="6 8" id="KW-1133">Transmembrane helix</keyword>
<dbReference type="InterPro" id="IPR003439">
    <property type="entry name" value="ABC_transporter-like_ATP-bd"/>
</dbReference>
<feature type="region of interest" description="Disordered" evidence="9">
    <location>
        <begin position="296"/>
        <end position="331"/>
    </location>
</feature>
<evidence type="ECO:0000313" key="12">
    <source>
        <dbReference type="EMBL" id="MBL3679279.1"/>
    </source>
</evidence>
<dbReference type="Gene3D" id="3.40.50.300">
    <property type="entry name" value="P-loop containing nucleotide triphosphate hydrolases"/>
    <property type="match status" value="1"/>
</dbReference>
<keyword evidence="2 8" id="KW-0813">Transport</keyword>
<gene>
    <name evidence="12" type="ORF">D3230_08195</name>
</gene>
<feature type="transmembrane region" description="Helical" evidence="8">
    <location>
        <begin position="143"/>
        <end position="169"/>
    </location>
</feature>
<evidence type="ECO:0000256" key="3">
    <source>
        <dbReference type="ARBA" id="ARBA00022692"/>
    </source>
</evidence>
<feature type="transmembrane region" description="Helical" evidence="8">
    <location>
        <begin position="113"/>
        <end position="136"/>
    </location>
</feature>
<feature type="region of interest" description="Disordered" evidence="9">
    <location>
        <begin position="1"/>
        <end position="28"/>
    </location>
</feature>
<feature type="transmembrane region" description="Helical" evidence="8">
    <location>
        <begin position="175"/>
        <end position="194"/>
    </location>
</feature>
<evidence type="ECO:0000256" key="7">
    <source>
        <dbReference type="ARBA" id="ARBA00023136"/>
    </source>
</evidence>
<dbReference type="Proteomes" id="UP001645859">
    <property type="component" value="Unassembled WGS sequence"/>
</dbReference>
<feature type="transmembrane region" description="Helical" evidence="8">
    <location>
        <begin position="271"/>
        <end position="292"/>
    </location>
</feature>
<dbReference type="PANTHER" id="PTHR42788">
    <property type="entry name" value="TAURINE IMPORT ATP-BINDING PROTEIN-RELATED"/>
    <property type="match status" value="1"/>
</dbReference>
<proteinExistence type="inferred from homology"/>
<name>A0ABS1SFF1_9MICO</name>
<dbReference type="GO" id="GO:0005524">
    <property type="term" value="F:ATP binding"/>
    <property type="evidence" value="ECO:0007669"/>
    <property type="project" value="UniProtKB-KW"/>
</dbReference>
<evidence type="ECO:0000259" key="11">
    <source>
        <dbReference type="PROSITE" id="PS50928"/>
    </source>
</evidence>
<feature type="transmembrane region" description="Helical" evidence="8">
    <location>
        <begin position="60"/>
        <end position="77"/>
    </location>
</feature>
<dbReference type="PROSITE" id="PS50893">
    <property type="entry name" value="ABC_TRANSPORTER_2"/>
    <property type="match status" value="1"/>
</dbReference>
<evidence type="ECO:0000256" key="9">
    <source>
        <dbReference type="SAM" id="MobiDB-lite"/>
    </source>
</evidence>
<feature type="domain" description="ABC transmembrane type-1" evidence="11">
    <location>
        <begin position="109"/>
        <end position="289"/>
    </location>
</feature>